<dbReference type="Gene3D" id="1.10.110.10">
    <property type="entry name" value="Plant lipid-transfer and hydrophobic proteins"/>
    <property type="match status" value="1"/>
</dbReference>
<dbReference type="OrthoDB" id="665742at2759"/>
<sequence length="62" mass="6888">MKKVCVVCGMVLVLLLLLVELYFKVDALNCNPMELSPCHQAITSTVPPTTTCSQKFMEQKPC</sequence>
<keyword evidence="1" id="KW-0732">Signal</keyword>
<feature type="chain" id="PRO_5025633112" evidence="1">
    <location>
        <begin position="28"/>
        <end position="62"/>
    </location>
</feature>
<comment type="caution">
    <text evidence="2">The sequence shown here is derived from an EMBL/GenBank/DDBJ whole genome shotgun (WGS) entry which is preliminary data.</text>
</comment>
<dbReference type="EMBL" id="WOCE01000010">
    <property type="protein sequence ID" value="KAE9605118.1"/>
    <property type="molecule type" value="Genomic_DNA"/>
</dbReference>
<feature type="signal peptide" evidence="1">
    <location>
        <begin position="1"/>
        <end position="27"/>
    </location>
</feature>
<evidence type="ECO:0000256" key="1">
    <source>
        <dbReference type="SAM" id="SignalP"/>
    </source>
</evidence>
<gene>
    <name evidence="2" type="ORF">Lalb_Chr10g0093851</name>
</gene>
<protein>
    <submittedName>
        <fullName evidence="2">Putative non-specific lipid-transfer protein type 2</fullName>
    </submittedName>
</protein>
<dbReference type="Proteomes" id="UP000447434">
    <property type="component" value="Chromosome 10"/>
</dbReference>
<name>A0A6A4PUD7_LUPAL</name>
<proteinExistence type="predicted"/>
<organism evidence="2 3">
    <name type="scientific">Lupinus albus</name>
    <name type="common">White lupine</name>
    <name type="synonym">Lupinus termis</name>
    <dbReference type="NCBI Taxonomy" id="3870"/>
    <lineage>
        <taxon>Eukaryota</taxon>
        <taxon>Viridiplantae</taxon>
        <taxon>Streptophyta</taxon>
        <taxon>Embryophyta</taxon>
        <taxon>Tracheophyta</taxon>
        <taxon>Spermatophyta</taxon>
        <taxon>Magnoliopsida</taxon>
        <taxon>eudicotyledons</taxon>
        <taxon>Gunneridae</taxon>
        <taxon>Pentapetalae</taxon>
        <taxon>rosids</taxon>
        <taxon>fabids</taxon>
        <taxon>Fabales</taxon>
        <taxon>Fabaceae</taxon>
        <taxon>Papilionoideae</taxon>
        <taxon>50 kb inversion clade</taxon>
        <taxon>genistoids sensu lato</taxon>
        <taxon>core genistoids</taxon>
        <taxon>Genisteae</taxon>
        <taxon>Lupinus</taxon>
    </lineage>
</organism>
<evidence type="ECO:0000313" key="3">
    <source>
        <dbReference type="Proteomes" id="UP000447434"/>
    </source>
</evidence>
<accession>A0A6A4PUD7</accession>
<evidence type="ECO:0000313" key="2">
    <source>
        <dbReference type="EMBL" id="KAE9605118.1"/>
    </source>
</evidence>
<keyword evidence="3" id="KW-1185">Reference proteome</keyword>
<dbReference type="AlphaFoldDB" id="A0A6A4PUD7"/>
<dbReference type="InterPro" id="IPR036312">
    <property type="entry name" value="Bifun_inhib/LTP/seed_sf"/>
</dbReference>
<reference evidence="3" key="1">
    <citation type="journal article" date="2020" name="Nat. Commun.">
        <title>Genome sequence of the cluster root forming white lupin.</title>
        <authorList>
            <person name="Hufnagel B."/>
            <person name="Marques A."/>
            <person name="Soriano A."/>
            <person name="Marques L."/>
            <person name="Divol F."/>
            <person name="Doumas P."/>
            <person name="Sallet E."/>
            <person name="Mancinotti D."/>
            <person name="Carrere S."/>
            <person name="Marande W."/>
            <person name="Arribat S."/>
            <person name="Keller J."/>
            <person name="Huneau C."/>
            <person name="Blein T."/>
            <person name="Aime D."/>
            <person name="Laguerre M."/>
            <person name="Taylor J."/>
            <person name="Schubert V."/>
            <person name="Nelson M."/>
            <person name="Geu-Flores F."/>
            <person name="Crespi M."/>
            <person name="Gallardo-Guerrero K."/>
            <person name="Delaux P.-M."/>
            <person name="Salse J."/>
            <person name="Berges H."/>
            <person name="Guyot R."/>
            <person name="Gouzy J."/>
            <person name="Peret B."/>
        </authorList>
    </citation>
    <scope>NUCLEOTIDE SEQUENCE [LARGE SCALE GENOMIC DNA]</scope>
    <source>
        <strain evidence="3">cv. Amiga</strain>
    </source>
</reference>